<dbReference type="EMBL" id="CAJOBA010005567">
    <property type="protein sequence ID" value="CAF3747770.1"/>
    <property type="molecule type" value="Genomic_DNA"/>
</dbReference>
<organism evidence="1 3">
    <name type="scientific">Didymodactylos carnosus</name>
    <dbReference type="NCBI Taxonomy" id="1234261"/>
    <lineage>
        <taxon>Eukaryota</taxon>
        <taxon>Metazoa</taxon>
        <taxon>Spiralia</taxon>
        <taxon>Gnathifera</taxon>
        <taxon>Rotifera</taxon>
        <taxon>Eurotatoria</taxon>
        <taxon>Bdelloidea</taxon>
        <taxon>Philodinida</taxon>
        <taxon>Philodinidae</taxon>
        <taxon>Didymodactylos</taxon>
    </lineage>
</organism>
<dbReference type="PANTHER" id="PTHR31362:SF0">
    <property type="entry name" value="EXOSTOSIN DOMAIN-CONTAINING PROTEIN-RELATED"/>
    <property type="match status" value="1"/>
</dbReference>
<evidence type="ECO:0000313" key="1">
    <source>
        <dbReference type="EMBL" id="CAF0977024.1"/>
    </source>
</evidence>
<evidence type="ECO:0000313" key="2">
    <source>
        <dbReference type="EMBL" id="CAF3747770.1"/>
    </source>
</evidence>
<evidence type="ECO:0000313" key="3">
    <source>
        <dbReference type="Proteomes" id="UP000677228"/>
    </source>
</evidence>
<gene>
    <name evidence="1" type="ORF">OVA965_LOCUS13382</name>
    <name evidence="2" type="ORF">TMI583_LOCUS13386</name>
</gene>
<sequence length="568" mass="66273">MMFAFICYIIADKLPYLSGLVLSPSYSDDMFSKAPMLPDWSAIKRRRIFGLKDDNISVSQEALSVEKSFSRKWIVITSINPPTAAIKKLSRIKGWSVVLVGDTKTPKDWALANCVFLDVESQKRLSYEVHDILPYRHYSRKTLGYVYAIQHGADTIYETDDDNAFIDGIENIVLSLDQDTDSNEAYFISPQEHYMNVFENQPHYYTDNENKTIFEPMKTVNPYHYFNQRTLWPRGYPLRLIGDGFPQPITKTLVRPLVQQGLANGDPDMDAIFRLTRSDRHKRINIEFDKLPPVAIPPGVLVAFNSQNTVFHYDAFWALWIPMTTNVRVCDIWRGYFTQRLLWELKSSLTFHTASVLQIRNAHNYLIDFKDELPLYEDAERLIDFLRHWKCSTGGTLQADKRKCAHFFDRIYWLAIDMVEQKFWEMKDAWLCVKYLTDLIINGYSINHFEMSQKEWGLEQIKEKSPMKFTPQHSSPFLSELPLRPSPSFSLATLSKCNTTSDMDTRTFNEMKQLKPLMKQAQETQQMIERFNEVTRLEEKKLENSKAPFALNEQSITFSLLICYSQLK</sequence>
<dbReference type="EMBL" id="CAJNOK010005561">
    <property type="protein sequence ID" value="CAF0977024.1"/>
    <property type="molecule type" value="Genomic_DNA"/>
</dbReference>
<dbReference type="PANTHER" id="PTHR31362">
    <property type="entry name" value="GLYCOSYLTRANSFERASE STELLO1-RELATED"/>
    <property type="match status" value="1"/>
</dbReference>
<dbReference type="InterPro" id="IPR005049">
    <property type="entry name" value="STL-like"/>
</dbReference>
<accession>A0A8S2DTG0</accession>
<dbReference type="Proteomes" id="UP000677228">
    <property type="component" value="Unassembled WGS sequence"/>
</dbReference>
<dbReference type="AlphaFoldDB" id="A0A8S2DTG0"/>
<dbReference type="Proteomes" id="UP000682733">
    <property type="component" value="Unassembled WGS sequence"/>
</dbReference>
<reference evidence="1" key="1">
    <citation type="submission" date="2021-02" db="EMBL/GenBank/DDBJ databases">
        <authorList>
            <person name="Nowell W R."/>
        </authorList>
    </citation>
    <scope>NUCLEOTIDE SEQUENCE</scope>
</reference>
<name>A0A8S2DTG0_9BILA</name>
<protein>
    <submittedName>
        <fullName evidence="1">Uncharacterized protein</fullName>
    </submittedName>
</protein>
<proteinExistence type="predicted"/>
<dbReference type="Pfam" id="PF03385">
    <property type="entry name" value="STELLO"/>
    <property type="match status" value="1"/>
</dbReference>
<comment type="caution">
    <text evidence="1">The sequence shown here is derived from an EMBL/GenBank/DDBJ whole genome shotgun (WGS) entry which is preliminary data.</text>
</comment>